<organism evidence="2">
    <name type="scientific">Solanum chacoense</name>
    <name type="common">Chaco potato</name>
    <dbReference type="NCBI Taxonomy" id="4108"/>
    <lineage>
        <taxon>Eukaryota</taxon>
        <taxon>Viridiplantae</taxon>
        <taxon>Streptophyta</taxon>
        <taxon>Embryophyta</taxon>
        <taxon>Tracheophyta</taxon>
        <taxon>Spermatophyta</taxon>
        <taxon>Magnoliopsida</taxon>
        <taxon>eudicotyledons</taxon>
        <taxon>Gunneridae</taxon>
        <taxon>Pentapetalae</taxon>
        <taxon>asterids</taxon>
        <taxon>lamiids</taxon>
        <taxon>Solanales</taxon>
        <taxon>Solanaceae</taxon>
        <taxon>Solanoideae</taxon>
        <taxon>Solaneae</taxon>
        <taxon>Solanum</taxon>
    </lineage>
</organism>
<keyword evidence="1" id="KW-0732">Signal</keyword>
<sequence>MINNIFCFIVCFMLNVNNIFGYAKGRQHIFKPKIKQNQLIYIEAYQNSEQVGGHNLSTCFLTQPNSNKVNT</sequence>
<feature type="chain" id="PRO_5006865957" evidence="1">
    <location>
        <begin position="26"/>
        <end position="71"/>
    </location>
</feature>
<evidence type="ECO:0000313" key="2">
    <source>
        <dbReference type="EMBL" id="JAP20246.1"/>
    </source>
</evidence>
<dbReference type="EMBL" id="GEDG01019078">
    <property type="protein sequence ID" value="JAP20246.1"/>
    <property type="molecule type" value="Transcribed_RNA"/>
</dbReference>
<dbReference type="AlphaFoldDB" id="A0A0V0HL80"/>
<evidence type="ECO:0000256" key="1">
    <source>
        <dbReference type="SAM" id="SignalP"/>
    </source>
</evidence>
<accession>A0A0V0HL80</accession>
<protein>
    <submittedName>
        <fullName evidence="2">Putative ovule protein</fullName>
    </submittedName>
</protein>
<feature type="signal peptide" evidence="1">
    <location>
        <begin position="1"/>
        <end position="25"/>
    </location>
</feature>
<reference evidence="2" key="1">
    <citation type="submission" date="2015-12" db="EMBL/GenBank/DDBJ databases">
        <title>Gene expression during late stages of embryo sac development: a critical building block for successful pollen-pistil interactions.</title>
        <authorList>
            <person name="Liu Y."/>
            <person name="Joly V."/>
            <person name="Sabar M."/>
            <person name="Matton D.P."/>
        </authorList>
    </citation>
    <scope>NUCLEOTIDE SEQUENCE</scope>
</reference>
<proteinExistence type="predicted"/>
<name>A0A0V0HL80_SOLCH</name>